<gene>
    <name evidence="1" type="ORF">XCR1_970012</name>
</gene>
<organism evidence="1 2">
    <name type="scientific">Xenorhabdus cabanillasii JM26</name>
    <dbReference type="NCBI Taxonomy" id="1427517"/>
    <lineage>
        <taxon>Bacteria</taxon>
        <taxon>Pseudomonadati</taxon>
        <taxon>Pseudomonadota</taxon>
        <taxon>Gammaproteobacteria</taxon>
        <taxon>Enterobacterales</taxon>
        <taxon>Morganellaceae</taxon>
        <taxon>Xenorhabdus</taxon>
    </lineage>
</organism>
<dbReference type="Proteomes" id="UP000019197">
    <property type="component" value="Unassembled WGS sequence"/>
</dbReference>
<accession>W1JC92</accession>
<sequence length="48" mass="5657">MIKHKKTEFCFMLNSCVIFMEYIESSIIEILKIYPDIKKEISQTGLSI</sequence>
<proteinExistence type="predicted"/>
<evidence type="ECO:0000313" key="2">
    <source>
        <dbReference type="Proteomes" id="UP000019197"/>
    </source>
</evidence>
<dbReference type="EMBL" id="CBXE010000494">
    <property type="protein sequence ID" value="CDL87696.1"/>
    <property type="molecule type" value="Genomic_DNA"/>
</dbReference>
<comment type="caution">
    <text evidence="1">The sequence shown here is derived from an EMBL/GenBank/DDBJ whole genome shotgun (WGS) entry which is preliminary data.</text>
</comment>
<name>W1JC92_9GAMM</name>
<reference evidence="1 2" key="1">
    <citation type="submission" date="2013-11" db="EMBL/GenBank/DDBJ databases">
        <title>Draft genome sequence and annotation of the entomopathogenic bacterium, Xenorhabdus cabanillasi strain JM26.</title>
        <authorList>
            <person name="Gualtieri M."/>
            <person name="Ogier J.C."/>
            <person name="Pages S."/>
            <person name="Givaudan A."/>
            <person name="Gaudriault S."/>
        </authorList>
    </citation>
    <scope>NUCLEOTIDE SEQUENCE [LARGE SCALE GENOMIC DNA]</scope>
    <source>
        <strain evidence="1 2">JM26</strain>
    </source>
</reference>
<evidence type="ECO:0000313" key="1">
    <source>
        <dbReference type="EMBL" id="CDL87696.1"/>
    </source>
</evidence>
<dbReference type="AlphaFoldDB" id="W1JC92"/>
<protein>
    <submittedName>
        <fullName evidence="1">Uncharacterized protein</fullName>
    </submittedName>
</protein>